<protein>
    <submittedName>
        <fullName evidence="2">Uncharacterized protein</fullName>
    </submittedName>
</protein>
<feature type="region of interest" description="Disordered" evidence="1">
    <location>
        <begin position="15"/>
        <end position="110"/>
    </location>
</feature>
<proteinExistence type="predicted"/>
<dbReference type="AlphaFoldDB" id="A0AAD6X0A6"/>
<evidence type="ECO:0000313" key="2">
    <source>
        <dbReference type="EMBL" id="KAJ7027564.1"/>
    </source>
</evidence>
<organism evidence="2 3">
    <name type="scientific">Mycena alexandri</name>
    <dbReference type="NCBI Taxonomy" id="1745969"/>
    <lineage>
        <taxon>Eukaryota</taxon>
        <taxon>Fungi</taxon>
        <taxon>Dikarya</taxon>
        <taxon>Basidiomycota</taxon>
        <taxon>Agaricomycotina</taxon>
        <taxon>Agaricomycetes</taxon>
        <taxon>Agaricomycetidae</taxon>
        <taxon>Agaricales</taxon>
        <taxon>Marasmiineae</taxon>
        <taxon>Mycenaceae</taxon>
        <taxon>Mycena</taxon>
    </lineage>
</organism>
<dbReference type="EMBL" id="JARJCM010000122">
    <property type="protein sequence ID" value="KAJ7027564.1"/>
    <property type="molecule type" value="Genomic_DNA"/>
</dbReference>
<reference evidence="2" key="1">
    <citation type="submission" date="2023-03" db="EMBL/GenBank/DDBJ databases">
        <title>Massive genome expansion in bonnet fungi (Mycena s.s.) driven by repeated elements and novel gene families across ecological guilds.</title>
        <authorList>
            <consortium name="Lawrence Berkeley National Laboratory"/>
            <person name="Harder C.B."/>
            <person name="Miyauchi S."/>
            <person name="Viragh M."/>
            <person name="Kuo A."/>
            <person name="Thoen E."/>
            <person name="Andreopoulos B."/>
            <person name="Lu D."/>
            <person name="Skrede I."/>
            <person name="Drula E."/>
            <person name="Henrissat B."/>
            <person name="Morin E."/>
            <person name="Kohler A."/>
            <person name="Barry K."/>
            <person name="LaButti K."/>
            <person name="Morin E."/>
            <person name="Salamov A."/>
            <person name="Lipzen A."/>
            <person name="Mereny Z."/>
            <person name="Hegedus B."/>
            <person name="Baldrian P."/>
            <person name="Stursova M."/>
            <person name="Weitz H."/>
            <person name="Taylor A."/>
            <person name="Grigoriev I.V."/>
            <person name="Nagy L.G."/>
            <person name="Martin F."/>
            <person name="Kauserud H."/>
        </authorList>
    </citation>
    <scope>NUCLEOTIDE SEQUENCE</scope>
    <source>
        <strain evidence="2">CBHHK200</strain>
    </source>
</reference>
<evidence type="ECO:0000256" key="1">
    <source>
        <dbReference type="SAM" id="MobiDB-lite"/>
    </source>
</evidence>
<feature type="compositionally biased region" description="Low complexity" evidence="1">
    <location>
        <begin position="31"/>
        <end position="47"/>
    </location>
</feature>
<name>A0AAD6X0A6_9AGAR</name>
<feature type="compositionally biased region" description="Basic and acidic residues" evidence="1">
    <location>
        <begin position="83"/>
        <end position="108"/>
    </location>
</feature>
<keyword evidence="3" id="KW-1185">Reference proteome</keyword>
<gene>
    <name evidence="2" type="ORF">C8F04DRAFT_1266800</name>
</gene>
<feature type="region of interest" description="Disordered" evidence="1">
    <location>
        <begin position="265"/>
        <end position="284"/>
    </location>
</feature>
<evidence type="ECO:0000313" key="3">
    <source>
        <dbReference type="Proteomes" id="UP001218188"/>
    </source>
</evidence>
<dbReference type="Proteomes" id="UP001218188">
    <property type="component" value="Unassembled WGS sequence"/>
</dbReference>
<accession>A0AAD6X0A6</accession>
<feature type="compositionally biased region" description="Acidic residues" evidence="1">
    <location>
        <begin position="268"/>
        <end position="279"/>
    </location>
</feature>
<sequence length="393" mass="43492">MSPPFAAARIRTETSASAYDARRPTLKKVQTVSSATAAATSKVPTPSRLSQLGHLFADTETQDAFYPDAEAETNSGLRKKRKSDTDTEPGTKKVKLDKGKGKEKEAKPVKKVNTPANSKDIVPYGKLVFLPGGIIDGAFQHTRVPGARQQDEWGLAGLVVLKTPKGPLHINLNWSYDRMNTELKRVCEKPMAYLEKKTREMGGDDTHCWRAVIRESKVLTLSGNESPGGIQLANICKAVVGKAKGDRVLYIASKLPISAKRYKNWDASDTESESEESCTELETPASEDIIMTTRKKSARKLKIKVEPDIGEDEDEDGEQTDMKRAAKMRHRTRLATGAKKLSTTVFIPGSSDDESYPTPKLARRAPLTMRWLSVTRSSHRRQLSYRPSSPRPP</sequence>
<comment type="caution">
    <text evidence="2">The sequence shown here is derived from an EMBL/GenBank/DDBJ whole genome shotgun (WGS) entry which is preliminary data.</text>
</comment>
<feature type="region of interest" description="Disordered" evidence="1">
    <location>
        <begin position="373"/>
        <end position="393"/>
    </location>
</feature>